<protein>
    <submittedName>
        <fullName evidence="2">Lipoprotein</fullName>
    </submittedName>
</protein>
<dbReference type="OMA" id="NDRMNNQ"/>
<dbReference type="GeneID" id="68902054"/>
<accession>A0A0C3A1J7</accession>
<gene>
    <name evidence="2" type="ORF">MCGM508_03585</name>
</gene>
<name>A0A0C3A1J7_MYCCA</name>
<feature type="region of interest" description="Disordered" evidence="1">
    <location>
        <begin position="29"/>
        <end position="102"/>
    </location>
</feature>
<feature type="compositionally biased region" description="Basic and acidic residues" evidence="1">
    <location>
        <begin position="92"/>
        <end position="102"/>
    </location>
</feature>
<dbReference type="AlphaFoldDB" id="A0A0C3A1J7"/>
<proteinExistence type="predicted"/>
<evidence type="ECO:0000313" key="2">
    <source>
        <dbReference type="EMBL" id="KIM14124.1"/>
    </source>
</evidence>
<comment type="caution">
    <text evidence="2">The sequence shown here is derived from an EMBL/GenBank/DDBJ whole genome shotgun (WGS) entry which is preliminary data.</text>
</comment>
<feature type="compositionally biased region" description="Low complexity" evidence="1">
    <location>
        <begin position="78"/>
        <end position="91"/>
    </location>
</feature>
<sequence>MKKSLIILSLINPIILGPLIIGCTRTQLSSETNDKTKQKEKEIKDNNDSKDNSSQGDTSNLDKNNSKNPESKDNFQPNYNSSGSNSHNNNTNEKENLPNDEGYKELKKDDFETSKINQWNKSIKSDIKVILDKPNNQKELKVLVEQLISNKLELSLSNKIDKQAKEFAQKVDDLVKNEKFSDIKKMLIDYFNMVIKKVKESEKSKKQTNLEIYESLPLDKIKELKQPISSLLEELFKENLILDLEENNKKEIETFVQEIETLINKKQKDQIQSKLFDLVDQITELEEELKNISI</sequence>
<feature type="compositionally biased region" description="Basic and acidic residues" evidence="1">
    <location>
        <begin position="32"/>
        <end position="51"/>
    </location>
</feature>
<keyword evidence="2" id="KW-0449">Lipoprotein</keyword>
<evidence type="ECO:0000313" key="3">
    <source>
        <dbReference type="Proteomes" id="UP000031975"/>
    </source>
</evidence>
<dbReference type="PROSITE" id="PS51257">
    <property type="entry name" value="PROKAR_LIPOPROTEIN"/>
    <property type="match status" value="1"/>
</dbReference>
<evidence type="ECO:0000256" key="1">
    <source>
        <dbReference type="SAM" id="MobiDB-lite"/>
    </source>
</evidence>
<reference evidence="2 3" key="1">
    <citation type="submission" date="2015-01" db="EMBL/GenBank/DDBJ databases">
        <title>Draft Genome Sequence of Mycoplasma capricolum subsp. capricolum str. GM508D.</title>
        <authorList>
            <person name="Calcutt M.J."/>
            <person name="Foecking M.F."/>
        </authorList>
    </citation>
    <scope>NUCLEOTIDE SEQUENCE [LARGE SCALE GENOMIC DNA]</scope>
    <source>
        <strain evidence="2 3">GM508D</strain>
    </source>
</reference>
<dbReference type="RefSeq" id="WP_011387394.1">
    <property type="nucleotide sequence ID" value="NZ_JXQB01000001.1"/>
</dbReference>
<feature type="compositionally biased region" description="Polar residues" evidence="1">
    <location>
        <begin position="52"/>
        <end position="68"/>
    </location>
</feature>
<organism evidence="2 3">
    <name type="scientific">Mycoplasma capricolum subsp. capricolum</name>
    <dbReference type="NCBI Taxonomy" id="40479"/>
    <lineage>
        <taxon>Bacteria</taxon>
        <taxon>Bacillati</taxon>
        <taxon>Mycoplasmatota</taxon>
        <taxon>Mollicutes</taxon>
        <taxon>Mycoplasmataceae</taxon>
        <taxon>Mycoplasma</taxon>
    </lineage>
</organism>
<dbReference type="EMBL" id="JXQB01000001">
    <property type="protein sequence ID" value="KIM14124.1"/>
    <property type="molecule type" value="Genomic_DNA"/>
</dbReference>
<dbReference type="Proteomes" id="UP000031975">
    <property type="component" value="Unassembled WGS sequence"/>
</dbReference>